<organism evidence="1 2">
    <name type="scientific">Ixodes persulcatus</name>
    <name type="common">Taiga tick</name>
    <dbReference type="NCBI Taxonomy" id="34615"/>
    <lineage>
        <taxon>Eukaryota</taxon>
        <taxon>Metazoa</taxon>
        <taxon>Ecdysozoa</taxon>
        <taxon>Arthropoda</taxon>
        <taxon>Chelicerata</taxon>
        <taxon>Arachnida</taxon>
        <taxon>Acari</taxon>
        <taxon>Parasitiformes</taxon>
        <taxon>Ixodida</taxon>
        <taxon>Ixodoidea</taxon>
        <taxon>Ixodidae</taxon>
        <taxon>Ixodinae</taxon>
        <taxon>Ixodes</taxon>
    </lineage>
</organism>
<dbReference type="Proteomes" id="UP000805193">
    <property type="component" value="Unassembled WGS sequence"/>
</dbReference>
<keyword evidence="2" id="KW-1185">Reference proteome</keyword>
<proteinExistence type="predicted"/>
<protein>
    <submittedName>
        <fullName evidence="1">Uncharacterized protein</fullName>
    </submittedName>
</protein>
<comment type="caution">
    <text evidence="1">The sequence shown here is derived from an EMBL/GenBank/DDBJ whole genome shotgun (WGS) entry which is preliminary data.</text>
</comment>
<evidence type="ECO:0000313" key="1">
    <source>
        <dbReference type="EMBL" id="KAG0418947.1"/>
    </source>
</evidence>
<dbReference type="EMBL" id="JABSTQ010010684">
    <property type="protein sequence ID" value="KAG0418947.1"/>
    <property type="molecule type" value="Genomic_DNA"/>
</dbReference>
<accession>A0AC60PH49</accession>
<sequence>MAVAPQDAASSDVVEPARPSIEPSPVASAGRKESQQPLTERHGAPQPAAVLLGASGGSGLDHRRGLVEGLVERAEASSRLHGGRRDDYEEEYDDDDDDDDIMDASGAASLQADVKSEKMQIFLRDIEKLYSRGFRRSHALRSKKGRDDWQGVGHIRRHDEELVAADQSAVEKNSSSQVDSNNVVLAGRKSINLTSLSYVLKKPYLTVQAQDLNRDDKVSFYASVAFEDQVIFHWFLNGKPFEEYDSMQTVDMKSFVEPATNKTLFSRVSIVEVDHLLKLPTVSGKYEIHCAVTVDLTQKDVKHVLTPQLTDFCPPANCFDRHAICSNGKCICAAPYPVMLTSVHSTCRTESFLETPCYHNDQCLYTTNNSECIDQGWCACKKGYGRTVQHLCVQKTGVNSRCDSDAQCKAFNASCILSHCTCNSDSVEEGDHCVVISRSVNRLHSSAVSLHRFQEIGTAVLVVGLALCSHRRPLVS</sequence>
<gene>
    <name evidence="1" type="ORF">HPB47_004476</name>
</gene>
<evidence type="ECO:0000313" key="2">
    <source>
        <dbReference type="Proteomes" id="UP000805193"/>
    </source>
</evidence>
<reference evidence="1 2" key="1">
    <citation type="journal article" date="2020" name="Cell">
        <title>Large-Scale Comparative Analyses of Tick Genomes Elucidate Their Genetic Diversity and Vector Capacities.</title>
        <authorList>
            <consortium name="Tick Genome and Microbiome Consortium (TIGMIC)"/>
            <person name="Jia N."/>
            <person name="Wang J."/>
            <person name="Shi W."/>
            <person name="Du L."/>
            <person name="Sun Y."/>
            <person name="Zhan W."/>
            <person name="Jiang J.F."/>
            <person name="Wang Q."/>
            <person name="Zhang B."/>
            <person name="Ji P."/>
            <person name="Bell-Sakyi L."/>
            <person name="Cui X.M."/>
            <person name="Yuan T.T."/>
            <person name="Jiang B.G."/>
            <person name="Yang W.F."/>
            <person name="Lam T.T."/>
            <person name="Chang Q.C."/>
            <person name="Ding S.J."/>
            <person name="Wang X.J."/>
            <person name="Zhu J.G."/>
            <person name="Ruan X.D."/>
            <person name="Zhao L."/>
            <person name="Wei J.T."/>
            <person name="Ye R.Z."/>
            <person name="Que T.C."/>
            <person name="Du C.H."/>
            <person name="Zhou Y.H."/>
            <person name="Cheng J.X."/>
            <person name="Dai P.F."/>
            <person name="Guo W.B."/>
            <person name="Han X.H."/>
            <person name="Huang E.J."/>
            <person name="Li L.F."/>
            <person name="Wei W."/>
            <person name="Gao Y.C."/>
            <person name="Liu J.Z."/>
            <person name="Shao H.Z."/>
            <person name="Wang X."/>
            <person name="Wang C.C."/>
            <person name="Yang T.C."/>
            <person name="Huo Q.B."/>
            <person name="Li W."/>
            <person name="Chen H.Y."/>
            <person name="Chen S.E."/>
            <person name="Zhou L.G."/>
            <person name="Ni X.B."/>
            <person name="Tian J.H."/>
            <person name="Sheng Y."/>
            <person name="Liu T."/>
            <person name="Pan Y.S."/>
            <person name="Xia L.Y."/>
            <person name="Li J."/>
            <person name="Zhao F."/>
            <person name="Cao W.C."/>
        </authorList>
    </citation>
    <scope>NUCLEOTIDE SEQUENCE [LARGE SCALE GENOMIC DNA]</scope>
    <source>
        <strain evidence="1">Iper-2018</strain>
    </source>
</reference>
<name>A0AC60PH49_IXOPE</name>